<accession>A0A2P0VMN5</accession>
<reference evidence="2" key="1">
    <citation type="journal article" date="2018" name="Virology">
        <title>A giant virus infecting green algae encodes key fermentation genes.</title>
        <authorList>
            <person name="Schvarcz C.R."/>
            <person name="Steward G.F."/>
        </authorList>
    </citation>
    <scope>NUCLEOTIDE SEQUENCE [LARGE SCALE GENOMIC DNA]</scope>
</reference>
<dbReference type="Proteomes" id="UP000244773">
    <property type="component" value="Segment"/>
</dbReference>
<evidence type="ECO:0000313" key="3">
    <source>
        <dbReference type="Proteomes" id="UP000244773"/>
    </source>
</evidence>
<protein>
    <submittedName>
        <fullName evidence="2">Uncharacterized protein</fullName>
    </submittedName>
</protein>
<feature type="coiled-coil region" evidence="1">
    <location>
        <begin position="58"/>
        <end position="117"/>
    </location>
</feature>
<organism evidence="2">
    <name type="scientific">Tetraselmis virus 1</name>
    <dbReference type="NCBI Taxonomy" id="2060617"/>
    <lineage>
        <taxon>Viruses</taxon>
        <taxon>Varidnaviria</taxon>
        <taxon>Bamfordvirae</taxon>
        <taxon>Nucleocytoviricota</taxon>
        <taxon>Megaviricetes</taxon>
        <taxon>Imitervirales</taxon>
        <taxon>Allomimiviridae</taxon>
        <taxon>Oceanusvirus</taxon>
        <taxon>Oceanusvirus kaneohense</taxon>
    </lineage>
</organism>
<keyword evidence="3" id="KW-1185">Reference proteome</keyword>
<gene>
    <name evidence="2" type="ORF">TetV_076</name>
</gene>
<sequence length="158" mass="18955">MSIFNIVYNLLSEISGNKDVEKFYNELNERYRPVKNYEFEYRMHTMEEKIHEYVARTVLDLKSENELLKAEIHRLRNAASNKNNQEVESFNIPDKEMEEYNDCIRQMEEEEIEIRQEFEYLSRTSSSVSIDPEWVKEECCENKNKGGVWNALKRALIN</sequence>
<name>A0A2P0VMN5_9VIRU</name>
<proteinExistence type="predicted"/>
<dbReference type="EMBL" id="KY322437">
    <property type="protein sequence ID" value="AUF82168.1"/>
    <property type="molecule type" value="Genomic_DNA"/>
</dbReference>
<evidence type="ECO:0000256" key="1">
    <source>
        <dbReference type="SAM" id="Coils"/>
    </source>
</evidence>
<keyword evidence="1" id="KW-0175">Coiled coil</keyword>
<evidence type="ECO:0000313" key="2">
    <source>
        <dbReference type="EMBL" id="AUF82168.1"/>
    </source>
</evidence>